<protein>
    <submittedName>
        <fullName evidence="6">TetR/AcrR family transcriptional regulator</fullName>
    </submittedName>
</protein>
<reference evidence="6 7" key="1">
    <citation type="submission" date="2018-09" db="EMBL/GenBank/DDBJ databases">
        <title>Isolation, diversity and antifungal activity of actinobacteria from wheat.</title>
        <authorList>
            <person name="Han C."/>
        </authorList>
    </citation>
    <scope>NUCLEOTIDE SEQUENCE [LARGE SCALE GENOMIC DNA]</scope>
    <source>
        <strain evidence="6 7">NEAU-YY265</strain>
    </source>
</reference>
<feature type="DNA-binding region" description="H-T-H motif" evidence="4">
    <location>
        <begin position="36"/>
        <end position="55"/>
    </location>
</feature>
<dbReference type="AlphaFoldDB" id="A0A418KTM3"/>
<dbReference type="Proteomes" id="UP000284057">
    <property type="component" value="Unassembled WGS sequence"/>
</dbReference>
<dbReference type="Gene3D" id="1.10.357.10">
    <property type="entry name" value="Tetracycline Repressor, domain 2"/>
    <property type="match status" value="1"/>
</dbReference>
<evidence type="ECO:0000256" key="1">
    <source>
        <dbReference type="ARBA" id="ARBA00023015"/>
    </source>
</evidence>
<keyword evidence="7" id="KW-1185">Reference proteome</keyword>
<dbReference type="GO" id="GO:0000976">
    <property type="term" value="F:transcription cis-regulatory region binding"/>
    <property type="evidence" value="ECO:0007669"/>
    <property type="project" value="TreeGrafter"/>
</dbReference>
<dbReference type="Pfam" id="PF14246">
    <property type="entry name" value="TetR_C_7"/>
    <property type="match status" value="1"/>
</dbReference>
<dbReference type="FunFam" id="1.10.10.60:FF:000141">
    <property type="entry name" value="TetR family transcriptional regulator"/>
    <property type="match status" value="1"/>
</dbReference>
<evidence type="ECO:0000256" key="3">
    <source>
        <dbReference type="ARBA" id="ARBA00023163"/>
    </source>
</evidence>
<dbReference type="PANTHER" id="PTHR30055">
    <property type="entry name" value="HTH-TYPE TRANSCRIPTIONAL REGULATOR RUTR"/>
    <property type="match status" value="1"/>
</dbReference>
<proteinExistence type="predicted"/>
<dbReference type="InterPro" id="IPR039536">
    <property type="entry name" value="TetR_C_Proteobacteria"/>
</dbReference>
<sequence length="215" mass="23742">MAQAGARPWARSDAKHQAIVRAAREVFLSNGYLGTNMDLIASRSGVSKQTVYTHFGSKEALFLEIVGSMTGDAGDRVHHERPELGDGDDLGAYLRAFAERQLRIVTEPELLQLRRLVIGEVGRFPELAKVLYERGPQRAIDEITAMFQRLRERGLLSCDDPAAAAEWFNWLVMAAPLNRAMMLGDAAVPDEGDLREHVAEAVRIFLAAFGPAPRS</sequence>
<dbReference type="Pfam" id="PF00440">
    <property type="entry name" value="TetR_N"/>
    <property type="match status" value="1"/>
</dbReference>
<evidence type="ECO:0000256" key="2">
    <source>
        <dbReference type="ARBA" id="ARBA00023125"/>
    </source>
</evidence>
<gene>
    <name evidence="6" type="ORF">DY240_07310</name>
</gene>
<keyword evidence="2 4" id="KW-0238">DNA-binding</keyword>
<dbReference type="InterPro" id="IPR001647">
    <property type="entry name" value="HTH_TetR"/>
</dbReference>
<dbReference type="SUPFAM" id="SSF48498">
    <property type="entry name" value="Tetracyclin repressor-like, C-terminal domain"/>
    <property type="match status" value="1"/>
</dbReference>
<evidence type="ECO:0000313" key="6">
    <source>
        <dbReference type="EMBL" id="RIQ30255.1"/>
    </source>
</evidence>
<dbReference type="InterPro" id="IPR009057">
    <property type="entry name" value="Homeodomain-like_sf"/>
</dbReference>
<evidence type="ECO:0000313" key="7">
    <source>
        <dbReference type="Proteomes" id="UP000284057"/>
    </source>
</evidence>
<evidence type="ECO:0000259" key="5">
    <source>
        <dbReference type="PROSITE" id="PS50977"/>
    </source>
</evidence>
<dbReference type="RefSeq" id="WP_119659294.1">
    <property type="nucleotide sequence ID" value="NZ_QUAL01000057.1"/>
</dbReference>
<evidence type="ECO:0000256" key="4">
    <source>
        <dbReference type="PROSITE-ProRule" id="PRU00335"/>
    </source>
</evidence>
<dbReference type="SUPFAM" id="SSF46689">
    <property type="entry name" value="Homeodomain-like"/>
    <property type="match status" value="1"/>
</dbReference>
<feature type="domain" description="HTH tetR-type" evidence="5">
    <location>
        <begin position="13"/>
        <end position="73"/>
    </location>
</feature>
<accession>A0A418KTM3</accession>
<dbReference type="InterPro" id="IPR050109">
    <property type="entry name" value="HTH-type_TetR-like_transc_reg"/>
</dbReference>
<keyword evidence="3" id="KW-0804">Transcription</keyword>
<dbReference type="PRINTS" id="PR00455">
    <property type="entry name" value="HTHTETR"/>
</dbReference>
<dbReference type="EMBL" id="QUAL01000057">
    <property type="protein sequence ID" value="RIQ30255.1"/>
    <property type="molecule type" value="Genomic_DNA"/>
</dbReference>
<dbReference type="PANTHER" id="PTHR30055:SF146">
    <property type="entry name" value="HTH-TYPE TRANSCRIPTIONAL DUAL REGULATOR CECR"/>
    <property type="match status" value="1"/>
</dbReference>
<comment type="caution">
    <text evidence="6">The sequence shown here is derived from an EMBL/GenBank/DDBJ whole genome shotgun (WGS) entry which is preliminary data.</text>
</comment>
<dbReference type="GO" id="GO:0003700">
    <property type="term" value="F:DNA-binding transcription factor activity"/>
    <property type="evidence" value="ECO:0007669"/>
    <property type="project" value="TreeGrafter"/>
</dbReference>
<keyword evidence="1" id="KW-0805">Transcription regulation</keyword>
<dbReference type="InterPro" id="IPR036271">
    <property type="entry name" value="Tet_transcr_reg_TetR-rel_C_sf"/>
</dbReference>
<dbReference type="OrthoDB" id="7186128at2"/>
<dbReference type="GO" id="GO:0045892">
    <property type="term" value="P:negative regulation of DNA-templated transcription"/>
    <property type="evidence" value="ECO:0007669"/>
    <property type="project" value="UniProtKB-ARBA"/>
</dbReference>
<dbReference type="PROSITE" id="PS50977">
    <property type="entry name" value="HTH_TETR_2"/>
    <property type="match status" value="1"/>
</dbReference>
<organism evidence="6 7">
    <name type="scientific">Jiangella rhizosphaerae</name>
    <dbReference type="NCBI Taxonomy" id="2293569"/>
    <lineage>
        <taxon>Bacteria</taxon>
        <taxon>Bacillati</taxon>
        <taxon>Actinomycetota</taxon>
        <taxon>Actinomycetes</taxon>
        <taxon>Jiangellales</taxon>
        <taxon>Jiangellaceae</taxon>
        <taxon>Jiangella</taxon>
    </lineage>
</organism>
<name>A0A418KTM3_9ACTN</name>